<evidence type="ECO:0000313" key="1">
    <source>
        <dbReference type="EMBL" id="MFD2914261.1"/>
    </source>
</evidence>
<organism evidence="1 2">
    <name type="scientific">Psychroserpens luteus</name>
    <dbReference type="NCBI Taxonomy" id="1434066"/>
    <lineage>
        <taxon>Bacteria</taxon>
        <taxon>Pseudomonadati</taxon>
        <taxon>Bacteroidota</taxon>
        <taxon>Flavobacteriia</taxon>
        <taxon>Flavobacteriales</taxon>
        <taxon>Flavobacteriaceae</taxon>
        <taxon>Psychroserpens</taxon>
    </lineage>
</organism>
<name>A0ABW5ZNZ9_9FLAO</name>
<protein>
    <recommendedName>
        <fullName evidence="3">Lipoprotein</fullName>
    </recommendedName>
</protein>
<dbReference type="EMBL" id="JBHUOS010000001">
    <property type="protein sequence ID" value="MFD2914261.1"/>
    <property type="molecule type" value="Genomic_DNA"/>
</dbReference>
<gene>
    <name evidence="1" type="ORF">ACFS29_01310</name>
</gene>
<dbReference type="Proteomes" id="UP001597548">
    <property type="component" value="Unassembled WGS sequence"/>
</dbReference>
<accession>A0ABW5ZNZ9</accession>
<reference evidence="2" key="1">
    <citation type="journal article" date="2019" name="Int. J. Syst. Evol. Microbiol.">
        <title>The Global Catalogue of Microorganisms (GCM) 10K type strain sequencing project: providing services to taxonomists for standard genome sequencing and annotation.</title>
        <authorList>
            <consortium name="The Broad Institute Genomics Platform"/>
            <consortium name="The Broad Institute Genome Sequencing Center for Infectious Disease"/>
            <person name="Wu L."/>
            <person name="Ma J."/>
        </authorList>
    </citation>
    <scope>NUCLEOTIDE SEQUENCE [LARGE SCALE GENOMIC DNA]</scope>
    <source>
        <strain evidence="2">KCTC 32514</strain>
    </source>
</reference>
<keyword evidence="2" id="KW-1185">Reference proteome</keyword>
<evidence type="ECO:0000313" key="2">
    <source>
        <dbReference type="Proteomes" id="UP001597548"/>
    </source>
</evidence>
<dbReference type="RefSeq" id="WP_194507345.1">
    <property type="nucleotide sequence ID" value="NZ_JADILU010000002.1"/>
</dbReference>
<proteinExistence type="predicted"/>
<sequence>MKFQLIFLCFFSLLFLNCDEANKSKERNDVPGEYYALDEDNIDVFLPAYFREFSEDEYDLLIDSLPDSEEKRIERKRFNYLKFSKGNIYYFKDVASSTLISVKMGEYIDFTKEESAYLLGMMSNTCSSYAEMLDMNYEKLNAGYSGLSKTKVFKGAYKISNGINYSSYSTMYLITSNYKTFSINIYSNSNKNYNSFIEKIVVR</sequence>
<evidence type="ECO:0008006" key="3">
    <source>
        <dbReference type="Google" id="ProtNLM"/>
    </source>
</evidence>
<comment type="caution">
    <text evidence="1">The sequence shown here is derived from an EMBL/GenBank/DDBJ whole genome shotgun (WGS) entry which is preliminary data.</text>
</comment>